<gene>
    <name evidence="2" type="ORF">GMO_11290</name>
</gene>
<reference evidence="2 3" key="1">
    <citation type="submission" date="2011-10" db="EMBL/GenBank/DDBJ databases">
        <title>Genome sequence of Gluconobacter morbifer G707, isolated from Drosophila gut.</title>
        <authorList>
            <person name="Lee W.-J."/>
            <person name="Kim E.-K."/>
        </authorList>
    </citation>
    <scope>NUCLEOTIDE SEQUENCE [LARGE SCALE GENOMIC DNA]</scope>
    <source>
        <strain evidence="2 3">G707</strain>
    </source>
</reference>
<sequence length="107" mass="11484">MDPVTLLVAMLPAKDFGWALLVLLALSGLCNCIAPFILPPKPGAPRYALKKAVYVAITWGAANLGRAANRIQCGRTGVMVPYQDREKARALLTGHGIDVLTKKKPDT</sequence>
<dbReference type="STRING" id="1088869.GMO_11290"/>
<protein>
    <submittedName>
        <fullName evidence="2">Uncharacterized protein</fullName>
    </submittedName>
</protein>
<comment type="caution">
    <text evidence="2">The sequence shown here is derived from an EMBL/GenBank/DDBJ whole genome shotgun (WGS) entry which is preliminary data.</text>
</comment>
<keyword evidence="1" id="KW-0472">Membrane</keyword>
<evidence type="ECO:0000256" key="1">
    <source>
        <dbReference type="SAM" id="Phobius"/>
    </source>
</evidence>
<dbReference type="OrthoDB" id="7224807at2"/>
<keyword evidence="1" id="KW-0812">Transmembrane</keyword>
<accession>G6XHY5</accession>
<name>G6XHY5_9PROT</name>
<evidence type="ECO:0000313" key="2">
    <source>
        <dbReference type="EMBL" id="EHH68359.1"/>
    </source>
</evidence>
<evidence type="ECO:0000313" key="3">
    <source>
        <dbReference type="Proteomes" id="UP000004949"/>
    </source>
</evidence>
<keyword evidence="1" id="KW-1133">Transmembrane helix</keyword>
<dbReference type="PATRIC" id="fig|1088869.3.peg.1128"/>
<feature type="transmembrane region" description="Helical" evidence="1">
    <location>
        <begin position="16"/>
        <end position="38"/>
    </location>
</feature>
<organism evidence="2 3">
    <name type="scientific">Gluconobacter morbifer G707</name>
    <dbReference type="NCBI Taxonomy" id="1088869"/>
    <lineage>
        <taxon>Bacteria</taxon>
        <taxon>Pseudomonadati</taxon>
        <taxon>Pseudomonadota</taxon>
        <taxon>Alphaproteobacteria</taxon>
        <taxon>Acetobacterales</taxon>
        <taxon>Acetobacteraceae</taxon>
        <taxon>Gluconobacter</taxon>
    </lineage>
</organism>
<keyword evidence="3" id="KW-1185">Reference proteome</keyword>
<proteinExistence type="predicted"/>
<dbReference type="RefSeq" id="WP_008851278.1">
    <property type="nucleotide sequence ID" value="NZ_AGQV01000002.1"/>
</dbReference>
<dbReference type="Proteomes" id="UP000004949">
    <property type="component" value="Unassembled WGS sequence"/>
</dbReference>
<dbReference type="AlphaFoldDB" id="G6XHY5"/>
<dbReference type="EMBL" id="AGQV01000002">
    <property type="protein sequence ID" value="EHH68359.1"/>
    <property type="molecule type" value="Genomic_DNA"/>
</dbReference>